<dbReference type="Gene3D" id="2.70.98.10">
    <property type="match status" value="1"/>
</dbReference>
<evidence type="ECO:0000256" key="5">
    <source>
        <dbReference type="ARBA" id="ARBA00022764"/>
    </source>
</evidence>
<dbReference type="InterPro" id="IPR014438">
    <property type="entry name" value="Glucan_biosyn_MdoG/MdoD"/>
</dbReference>
<dbReference type="OrthoDB" id="9777817at2"/>
<dbReference type="SUPFAM" id="SSF74650">
    <property type="entry name" value="Galactose mutarotase-like"/>
    <property type="match status" value="1"/>
</dbReference>
<dbReference type="InterPro" id="IPR013783">
    <property type="entry name" value="Ig-like_fold"/>
</dbReference>
<dbReference type="GO" id="GO:0030288">
    <property type="term" value="C:outer membrane-bounded periplasmic space"/>
    <property type="evidence" value="ECO:0007669"/>
    <property type="project" value="TreeGrafter"/>
</dbReference>
<evidence type="ECO:0000313" key="7">
    <source>
        <dbReference type="EMBL" id="RMA40969.1"/>
    </source>
</evidence>
<dbReference type="PIRSF" id="PIRSF006281">
    <property type="entry name" value="MdoG"/>
    <property type="match status" value="1"/>
</dbReference>
<dbReference type="PANTHER" id="PTHR30504">
    <property type="entry name" value="GLUCANS BIOSYNTHESIS PROTEIN"/>
    <property type="match status" value="1"/>
</dbReference>
<feature type="domain" description="Glucan biosynthesis periplasmic MdoG C-terminal" evidence="6">
    <location>
        <begin position="33"/>
        <end position="502"/>
    </location>
</feature>
<dbReference type="EMBL" id="RCNT01000010">
    <property type="protein sequence ID" value="RMA40969.1"/>
    <property type="molecule type" value="Genomic_DNA"/>
</dbReference>
<comment type="similarity">
    <text evidence="3">Belongs to the OpgD/OpgG family.</text>
</comment>
<dbReference type="Gene3D" id="2.60.40.10">
    <property type="entry name" value="Immunoglobulins"/>
    <property type="match status" value="1"/>
</dbReference>
<dbReference type="InterPro" id="IPR014718">
    <property type="entry name" value="GH-type_carb-bd"/>
</dbReference>
<dbReference type="Proteomes" id="UP000281343">
    <property type="component" value="Unassembled WGS sequence"/>
</dbReference>
<dbReference type="FunFam" id="2.70.98.10:FF:000001">
    <property type="entry name" value="Glucans biosynthesis protein G"/>
    <property type="match status" value="1"/>
</dbReference>
<dbReference type="UniPathway" id="UPA00637"/>
<dbReference type="SUPFAM" id="SSF81296">
    <property type="entry name" value="E set domains"/>
    <property type="match status" value="1"/>
</dbReference>
<dbReference type="GO" id="GO:0003824">
    <property type="term" value="F:catalytic activity"/>
    <property type="evidence" value="ECO:0007669"/>
    <property type="project" value="InterPro"/>
</dbReference>
<dbReference type="PANTHER" id="PTHR30504:SF2">
    <property type="entry name" value="GLUCANS BIOSYNTHESIS PROTEIN G"/>
    <property type="match status" value="1"/>
</dbReference>
<dbReference type="InterPro" id="IPR014756">
    <property type="entry name" value="Ig_E-set"/>
</dbReference>
<keyword evidence="8" id="KW-1185">Reference proteome</keyword>
<dbReference type="InterPro" id="IPR011013">
    <property type="entry name" value="Gal_mutarotase_sf_dom"/>
</dbReference>
<evidence type="ECO:0000256" key="4">
    <source>
        <dbReference type="ARBA" id="ARBA00022729"/>
    </source>
</evidence>
<evidence type="ECO:0000256" key="1">
    <source>
        <dbReference type="ARBA" id="ARBA00004418"/>
    </source>
</evidence>
<evidence type="ECO:0000259" key="6">
    <source>
        <dbReference type="Pfam" id="PF04349"/>
    </source>
</evidence>
<gene>
    <name evidence="7" type="ORF">D9R08_17050</name>
</gene>
<reference evidence="7 8" key="1">
    <citation type="submission" date="2018-10" db="EMBL/GenBank/DDBJ databases">
        <authorList>
            <person name="Jung H.S."/>
            <person name="Jeon C.O."/>
        </authorList>
    </citation>
    <scope>NUCLEOTIDE SEQUENCE [LARGE SCALE GENOMIC DNA]</scope>
    <source>
        <strain evidence="7 8">MA-7-27</strain>
    </source>
</reference>
<dbReference type="GO" id="GO:0030246">
    <property type="term" value="F:carbohydrate binding"/>
    <property type="evidence" value="ECO:0007669"/>
    <property type="project" value="InterPro"/>
</dbReference>
<comment type="pathway">
    <text evidence="2">Glycan metabolism; osmoregulated periplasmic glucan (OPG) biosynthesis.</text>
</comment>
<dbReference type="AlphaFoldDB" id="A0A3L9XWS6"/>
<evidence type="ECO:0000313" key="8">
    <source>
        <dbReference type="Proteomes" id="UP000281343"/>
    </source>
</evidence>
<comment type="caution">
    <text evidence="7">The sequence shown here is derived from an EMBL/GenBank/DDBJ whole genome shotgun (WGS) entry which is preliminary data.</text>
</comment>
<evidence type="ECO:0000256" key="3">
    <source>
        <dbReference type="ARBA" id="ARBA00009284"/>
    </source>
</evidence>
<organism evidence="7 8">
    <name type="scientific">Rhodophyticola porphyridii</name>
    <dbReference type="NCBI Taxonomy" id="1852017"/>
    <lineage>
        <taxon>Bacteria</taxon>
        <taxon>Pseudomonadati</taxon>
        <taxon>Pseudomonadota</taxon>
        <taxon>Alphaproteobacteria</taxon>
        <taxon>Rhodobacterales</taxon>
        <taxon>Roseobacteraceae</taxon>
        <taxon>Rhodophyticola</taxon>
    </lineage>
</organism>
<dbReference type="Pfam" id="PF04349">
    <property type="entry name" value="MdoG"/>
    <property type="match status" value="1"/>
</dbReference>
<dbReference type="InterPro" id="IPR007444">
    <property type="entry name" value="Glucan_biosyn_MdoG_C"/>
</dbReference>
<keyword evidence="5" id="KW-0574">Periplasm</keyword>
<comment type="subcellular location">
    <subcellularLocation>
        <location evidence="1">Periplasm</location>
    </subcellularLocation>
</comment>
<keyword evidence="4" id="KW-0732">Signal</keyword>
<evidence type="ECO:0000256" key="2">
    <source>
        <dbReference type="ARBA" id="ARBA00005001"/>
    </source>
</evidence>
<dbReference type="GO" id="GO:0051274">
    <property type="term" value="P:beta-glucan biosynthetic process"/>
    <property type="evidence" value="ECO:0007669"/>
    <property type="project" value="TreeGrafter"/>
</dbReference>
<name>A0A3L9XWS6_9RHOB</name>
<proteinExistence type="inferred from homology"/>
<accession>A0A3L9XWS6</accession>
<sequence>MTLHRRTFLSVLAAAAALPRTLRAELITGRHPFSTDWLWAEAEALAARPYQPVPEVPAPWRDLSYDQYRMIWFNSQRGIWTGTDRPLHLDLFAAGLYFPRPVEINLVENGVAQTLGFDIGLFDRTDQFPDLPVDETMGYSGLRLRAELNTPGIFEEFMVFQGASYFRAIANGQTYGLSARGLALGTGDAEGEEFPDFTRFWVEAPAPGSDTYMVHALLDGPSTTGAYSFSIRAGRPTTVEVRATVFPRRDLDHVGLAPLTSMFLFDETNHIRFDDFRPAVHDSDGLLIWNGAGERLWRPLANPRTLQISHFVDDGPRGFGLMQRAREVEDFGDFEARYENRPSLWITPAANWGAGSVQLVEIPADREIYDNIVAFWRPRDVIPAGTAHDFAYRMSWGDTPGALPDVAAVTNTRIGGAFDQIRKVVAVDFEDHPLLRGDPSDYTHHISASALTLSDGVLERNPGTGGLRLAFSFDPAEAETSELRAQLRRDGVLVSEVWLYRWTA</sequence>
<protein>
    <submittedName>
        <fullName evidence="7">Glucan biosynthesis protein G</fullName>
    </submittedName>
</protein>